<sequence>MAWVPLCSGEEGEEARVRGIFGWGGRNGTGGKPGEGIGRGAPEHQTGGKSAVKIKSPFRPAPCLLLRKVWIFSGGQDVPMEAMELNDSGSGFQVRDAGRRHRGSRDPSQGEPED</sequence>
<keyword evidence="3" id="KW-1185">Reference proteome</keyword>
<reference evidence="2" key="1">
    <citation type="journal article" date="2023" name="Science">
        <title>Genome structures resolve the early diversification of teleost fishes.</title>
        <authorList>
            <person name="Parey E."/>
            <person name="Louis A."/>
            <person name="Montfort J."/>
            <person name="Bouchez O."/>
            <person name="Roques C."/>
            <person name="Iampietro C."/>
            <person name="Lluch J."/>
            <person name="Castinel A."/>
            <person name="Donnadieu C."/>
            <person name="Desvignes T."/>
            <person name="Floi Bucao C."/>
            <person name="Jouanno E."/>
            <person name="Wen M."/>
            <person name="Mejri S."/>
            <person name="Dirks R."/>
            <person name="Jansen H."/>
            <person name="Henkel C."/>
            <person name="Chen W.J."/>
            <person name="Zahm M."/>
            <person name="Cabau C."/>
            <person name="Klopp C."/>
            <person name="Thompson A.W."/>
            <person name="Robinson-Rechavi M."/>
            <person name="Braasch I."/>
            <person name="Lecointre G."/>
            <person name="Bobe J."/>
            <person name="Postlethwait J.H."/>
            <person name="Berthelot C."/>
            <person name="Roest Crollius H."/>
            <person name="Guiguen Y."/>
        </authorList>
    </citation>
    <scope>NUCLEOTIDE SEQUENCE</scope>
    <source>
        <strain evidence="2">WJC10195</strain>
    </source>
</reference>
<feature type="region of interest" description="Disordered" evidence="1">
    <location>
        <begin position="20"/>
        <end position="54"/>
    </location>
</feature>
<gene>
    <name evidence="2" type="ORF">SKAU_G00119470</name>
</gene>
<dbReference type="EMBL" id="JAINUF010000004">
    <property type="protein sequence ID" value="KAJ8363116.1"/>
    <property type="molecule type" value="Genomic_DNA"/>
</dbReference>
<dbReference type="Proteomes" id="UP001152622">
    <property type="component" value="Chromosome 4"/>
</dbReference>
<accession>A0A9Q1FN86</accession>
<proteinExistence type="predicted"/>
<evidence type="ECO:0000313" key="3">
    <source>
        <dbReference type="Proteomes" id="UP001152622"/>
    </source>
</evidence>
<dbReference type="AlphaFoldDB" id="A0A9Q1FN86"/>
<feature type="region of interest" description="Disordered" evidence="1">
    <location>
        <begin position="85"/>
        <end position="114"/>
    </location>
</feature>
<name>A0A9Q1FN86_SYNKA</name>
<comment type="caution">
    <text evidence="2">The sequence shown here is derived from an EMBL/GenBank/DDBJ whole genome shotgun (WGS) entry which is preliminary data.</text>
</comment>
<feature type="compositionally biased region" description="Gly residues" evidence="1">
    <location>
        <begin position="21"/>
        <end position="39"/>
    </location>
</feature>
<evidence type="ECO:0000313" key="2">
    <source>
        <dbReference type="EMBL" id="KAJ8363116.1"/>
    </source>
</evidence>
<evidence type="ECO:0000256" key="1">
    <source>
        <dbReference type="SAM" id="MobiDB-lite"/>
    </source>
</evidence>
<organism evidence="2 3">
    <name type="scientific">Synaphobranchus kaupii</name>
    <name type="common">Kaup's arrowtooth eel</name>
    <dbReference type="NCBI Taxonomy" id="118154"/>
    <lineage>
        <taxon>Eukaryota</taxon>
        <taxon>Metazoa</taxon>
        <taxon>Chordata</taxon>
        <taxon>Craniata</taxon>
        <taxon>Vertebrata</taxon>
        <taxon>Euteleostomi</taxon>
        <taxon>Actinopterygii</taxon>
        <taxon>Neopterygii</taxon>
        <taxon>Teleostei</taxon>
        <taxon>Anguilliformes</taxon>
        <taxon>Synaphobranchidae</taxon>
        <taxon>Synaphobranchus</taxon>
    </lineage>
</organism>
<protein>
    <submittedName>
        <fullName evidence="2">Uncharacterized protein</fullName>
    </submittedName>
</protein>